<dbReference type="PROSITE" id="PS51898">
    <property type="entry name" value="TYR_RECOMBINASE"/>
    <property type="match status" value="1"/>
</dbReference>
<dbReference type="PANTHER" id="PTHR30349">
    <property type="entry name" value="PHAGE INTEGRASE-RELATED"/>
    <property type="match status" value="1"/>
</dbReference>
<keyword evidence="6" id="KW-1185">Reference proteome</keyword>
<reference evidence="5 6" key="1">
    <citation type="journal article" date="2004" name="Int. J. Syst. Evol. Microbiol.">
        <title>Kaistella koreensis gen. nov., sp. nov., a novel member of the Chryseobacterium-Bergeyella-Riemerella branch.</title>
        <authorList>
            <person name="Kim M.K."/>
            <person name="Im W.T."/>
            <person name="Shin Y.K."/>
            <person name="Lim J.H."/>
            <person name="Kim S.H."/>
            <person name="Lee B.C."/>
            <person name="Park M.Y."/>
            <person name="Lee K.Y."/>
            <person name="Lee S.T."/>
        </authorList>
    </citation>
    <scope>NUCLEOTIDE SEQUENCE [LARGE SCALE GENOMIC DNA]</scope>
    <source>
        <strain evidence="5 6">CCUG 49689</strain>
    </source>
</reference>
<evidence type="ECO:0000256" key="2">
    <source>
        <dbReference type="ARBA" id="ARBA00023125"/>
    </source>
</evidence>
<keyword evidence="3" id="KW-0233">DNA recombination</keyword>
<proteinExistence type="inferred from homology"/>
<dbReference type="Pfam" id="PF00589">
    <property type="entry name" value="Phage_integrase"/>
    <property type="match status" value="1"/>
</dbReference>
<evidence type="ECO:0000313" key="5">
    <source>
        <dbReference type="EMBL" id="KMQ69482.1"/>
    </source>
</evidence>
<comment type="caution">
    <text evidence="5">The sequence shown here is derived from an EMBL/GenBank/DDBJ whole genome shotgun (WGS) entry which is preliminary data.</text>
</comment>
<dbReference type="InterPro" id="IPR002104">
    <property type="entry name" value="Integrase_catalytic"/>
</dbReference>
<feature type="domain" description="Tyr recombinase" evidence="4">
    <location>
        <begin position="192"/>
        <end position="378"/>
    </location>
</feature>
<dbReference type="SUPFAM" id="SSF56349">
    <property type="entry name" value="DNA breaking-rejoining enzymes"/>
    <property type="match status" value="1"/>
</dbReference>
<dbReference type="RefSeq" id="WP_048500777.1">
    <property type="nucleotide sequence ID" value="NZ_LFNG01000045.1"/>
</dbReference>
<dbReference type="CDD" id="cd00397">
    <property type="entry name" value="DNA_BRE_C"/>
    <property type="match status" value="1"/>
</dbReference>
<protein>
    <recommendedName>
        <fullName evidence="4">Tyr recombinase domain-containing protein</fullName>
    </recommendedName>
</protein>
<dbReference type="OrthoDB" id="1234317at2"/>
<dbReference type="InterPro" id="IPR011010">
    <property type="entry name" value="DNA_brk_join_enz"/>
</dbReference>
<dbReference type="GO" id="GO:0003677">
    <property type="term" value="F:DNA binding"/>
    <property type="evidence" value="ECO:0007669"/>
    <property type="project" value="UniProtKB-KW"/>
</dbReference>
<organism evidence="5 6">
    <name type="scientific">Chryseobacterium koreense CCUG 49689</name>
    <dbReference type="NCBI Taxonomy" id="1304281"/>
    <lineage>
        <taxon>Bacteria</taxon>
        <taxon>Pseudomonadati</taxon>
        <taxon>Bacteroidota</taxon>
        <taxon>Flavobacteriia</taxon>
        <taxon>Flavobacteriales</taxon>
        <taxon>Weeksellaceae</taxon>
        <taxon>Chryseobacterium group</taxon>
        <taxon>Chryseobacterium</taxon>
    </lineage>
</organism>
<dbReference type="InterPro" id="IPR013762">
    <property type="entry name" value="Integrase-like_cat_sf"/>
</dbReference>
<gene>
    <name evidence="5" type="ORF">ACM44_14510</name>
</gene>
<dbReference type="Gene3D" id="1.10.150.130">
    <property type="match status" value="1"/>
</dbReference>
<evidence type="ECO:0000256" key="3">
    <source>
        <dbReference type="ARBA" id="ARBA00023172"/>
    </source>
</evidence>
<dbReference type="EMBL" id="LFNG01000045">
    <property type="protein sequence ID" value="KMQ69482.1"/>
    <property type="molecule type" value="Genomic_DNA"/>
</dbReference>
<dbReference type="Gene3D" id="1.10.443.10">
    <property type="entry name" value="Intergrase catalytic core"/>
    <property type="match status" value="1"/>
</dbReference>
<dbReference type="InterPro" id="IPR050090">
    <property type="entry name" value="Tyrosine_recombinase_XerCD"/>
</dbReference>
<dbReference type="PANTHER" id="PTHR30349:SF41">
    <property type="entry name" value="INTEGRASE_RECOMBINASE PROTEIN MJ0367-RELATED"/>
    <property type="match status" value="1"/>
</dbReference>
<evidence type="ECO:0000259" key="4">
    <source>
        <dbReference type="PROSITE" id="PS51898"/>
    </source>
</evidence>
<dbReference type="Proteomes" id="UP000035900">
    <property type="component" value="Unassembled WGS sequence"/>
</dbReference>
<dbReference type="GO" id="GO:0015074">
    <property type="term" value="P:DNA integration"/>
    <property type="evidence" value="ECO:0007669"/>
    <property type="project" value="InterPro"/>
</dbReference>
<dbReference type="PATRIC" id="fig|1304281.5.peg.3160"/>
<dbReference type="GO" id="GO:0006310">
    <property type="term" value="P:DNA recombination"/>
    <property type="evidence" value="ECO:0007669"/>
    <property type="project" value="UniProtKB-KW"/>
</dbReference>
<sequence length="385" mass="45503">MKNFEVRIYSPENLKERWYVYVYNTATQKIVQKFYKGINAFTDYQDRMIRCEVLKESVEKELKTGWIPKSEKKQLPQPEDLGMKILDAFEFAFEIFKTKLAKKTFQDYTSVHKFLKVEINALGWQIYDVKEFEPYHIKILLDATQKRQKWSNKRYNKASNVLRSIFNVLRKEFIVKSNPAQGLDYLPEEESETIDLITPEEQTKIINHFKIVCPNFNIFLKIIYQCGIRPGEIREIKCKMVDFEKNVFVLPNSITKGRARRVPISTDLKADLMRLDFSQPENFLFGIASPYCRRKDKIFVVSPHQLSVNVAGNLWRENVHDILNIYKKMYWFKHKGANDKENSGMDIKTVQSVFGHSSEKITEIYATKHEEKQFEIARALMPQFN</sequence>
<evidence type="ECO:0000256" key="1">
    <source>
        <dbReference type="ARBA" id="ARBA00008857"/>
    </source>
</evidence>
<dbReference type="InterPro" id="IPR010998">
    <property type="entry name" value="Integrase_recombinase_N"/>
</dbReference>
<keyword evidence="2" id="KW-0238">DNA-binding</keyword>
<comment type="similarity">
    <text evidence="1">Belongs to the 'phage' integrase family.</text>
</comment>
<dbReference type="AlphaFoldDB" id="A0A0J7IU39"/>
<name>A0A0J7IU39_9FLAO</name>
<accession>A0A0J7IU39</accession>
<evidence type="ECO:0000313" key="6">
    <source>
        <dbReference type="Proteomes" id="UP000035900"/>
    </source>
</evidence>